<dbReference type="HOGENOM" id="CLU_209885_0_0_9"/>
<organism evidence="1 2">
    <name type="scientific">Streptococcus equinus ATCC 9812</name>
    <dbReference type="NCBI Taxonomy" id="525379"/>
    <lineage>
        <taxon>Bacteria</taxon>
        <taxon>Bacillati</taxon>
        <taxon>Bacillota</taxon>
        <taxon>Bacilli</taxon>
        <taxon>Lactobacillales</taxon>
        <taxon>Streptococcaceae</taxon>
        <taxon>Streptococcus</taxon>
    </lineage>
</organism>
<accession>E8JR84</accession>
<dbReference type="Proteomes" id="UP000005699">
    <property type="component" value="Unassembled WGS sequence"/>
</dbReference>
<evidence type="ECO:0000313" key="1">
    <source>
        <dbReference type="EMBL" id="EFW88336.1"/>
    </source>
</evidence>
<dbReference type="AlphaFoldDB" id="E8JR84"/>
<comment type="caution">
    <text evidence="1">The sequence shown here is derived from an EMBL/GenBank/DDBJ whole genome shotgun (WGS) entry which is preliminary data.</text>
</comment>
<proteinExistence type="predicted"/>
<dbReference type="EMBL" id="AEVB01000037">
    <property type="protein sequence ID" value="EFW88336.1"/>
    <property type="molecule type" value="Genomic_DNA"/>
</dbReference>
<gene>
    <name evidence="1" type="ORF">HMPREF0819_1507</name>
</gene>
<evidence type="ECO:0000313" key="2">
    <source>
        <dbReference type="Proteomes" id="UP000005699"/>
    </source>
</evidence>
<name>E8JR84_STREI</name>
<protein>
    <submittedName>
        <fullName evidence="1">Uncharacterized protein</fullName>
    </submittedName>
</protein>
<reference evidence="1 2" key="1">
    <citation type="submission" date="2010-12" db="EMBL/GenBank/DDBJ databases">
        <authorList>
            <person name="Muzny D."/>
            <person name="Qin X."/>
            <person name="Deng J."/>
            <person name="Jiang H."/>
            <person name="Liu Y."/>
            <person name="Qu J."/>
            <person name="Song X.-Z."/>
            <person name="Zhang L."/>
            <person name="Thornton R."/>
            <person name="Coyle M."/>
            <person name="Francisco L."/>
            <person name="Jackson L."/>
            <person name="Javaid M."/>
            <person name="Korchina V."/>
            <person name="Kovar C."/>
            <person name="Mata R."/>
            <person name="Mathew T."/>
            <person name="Ngo R."/>
            <person name="Nguyen L."/>
            <person name="Nguyen N."/>
            <person name="Okwuonu G."/>
            <person name="Ongeri F."/>
            <person name="Pham C."/>
            <person name="Simmons D."/>
            <person name="Wilczek-Boney K."/>
            <person name="Hale W."/>
            <person name="Jakkamsetti A."/>
            <person name="Pham P."/>
            <person name="Ruth R."/>
            <person name="San Lucas F."/>
            <person name="Warren J."/>
            <person name="Zhang J."/>
            <person name="Zhao Z."/>
            <person name="Zhou C."/>
            <person name="Zhu D."/>
            <person name="Lee S."/>
            <person name="Bess C."/>
            <person name="Blankenburg K."/>
            <person name="Forbes L."/>
            <person name="Fu Q."/>
            <person name="Gubbala S."/>
            <person name="Hirani K."/>
            <person name="Jayaseelan J.C."/>
            <person name="Lara F."/>
            <person name="Munidasa M."/>
            <person name="Palculict T."/>
            <person name="Patil S."/>
            <person name="Pu L.-L."/>
            <person name="Saada N."/>
            <person name="Tang L."/>
            <person name="Weissenberger G."/>
            <person name="Zhu Y."/>
            <person name="Hemphill L."/>
            <person name="Shang Y."/>
            <person name="Youmans B."/>
            <person name="Ayvaz T."/>
            <person name="Ross M."/>
            <person name="Santibanez J."/>
            <person name="Aqrawi P."/>
            <person name="Gross S."/>
            <person name="Joshi V."/>
            <person name="Fowler G."/>
            <person name="Nazareth L."/>
            <person name="Reid J."/>
            <person name="Worley K."/>
            <person name="Petrosino J."/>
            <person name="Highlander S."/>
            <person name="Gibbs R."/>
        </authorList>
    </citation>
    <scope>NUCLEOTIDE SEQUENCE [LARGE SCALE GENOMIC DNA]</scope>
    <source>
        <strain evidence="1 2">ATCC 9812</strain>
    </source>
</reference>
<sequence>MLGKRFSYERVNCLGAFDFWESYEKQVSFQRDGSYPGELAFANNGILIVGLRCTSHIFFS</sequence>